<reference evidence="6 7" key="1">
    <citation type="submission" date="2020-08" db="EMBL/GenBank/DDBJ databases">
        <title>Genomic Encyclopedia of Type Strains, Phase IV (KMG-IV): sequencing the most valuable type-strain genomes for metagenomic binning, comparative biology and taxonomic classification.</title>
        <authorList>
            <person name="Goeker M."/>
        </authorList>
    </citation>
    <scope>NUCLEOTIDE SEQUENCE [LARGE SCALE GENOMIC DNA]</scope>
    <source>
        <strain evidence="6 7">DSM 17455</strain>
    </source>
</reference>
<dbReference type="PANTHER" id="PTHR30097">
    <property type="entry name" value="CATION EFFLUX SYSTEM PROTEIN CUSB"/>
    <property type="match status" value="1"/>
</dbReference>
<dbReference type="SUPFAM" id="SSF111369">
    <property type="entry name" value="HlyD-like secretion proteins"/>
    <property type="match status" value="1"/>
</dbReference>
<evidence type="ECO:0000259" key="5">
    <source>
        <dbReference type="Pfam" id="PF25975"/>
    </source>
</evidence>
<dbReference type="Gene3D" id="2.40.30.170">
    <property type="match status" value="1"/>
</dbReference>
<dbReference type="Pfam" id="PF25975">
    <property type="entry name" value="CzcB_C"/>
    <property type="match status" value="1"/>
</dbReference>
<evidence type="ECO:0000256" key="2">
    <source>
        <dbReference type="ARBA" id="ARBA00022448"/>
    </source>
</evidence>
<organism evidence="6 7">
    <name type="scientific">Aminobacter ciceronei</name>
    <dbReference type="NCBI Taxonomy" id="150723"/>
    <lineage>
        <taxon>Bacteria</taxon>
        <taxon>Pseudomonadati</taxon>
        <taxon>Pseudomonadota</taxon>
        <taxon>Alphaproteobacteria</taxon>
        <taxon>Hyphomicrobiales</taxon>
        <taxon>Phyllobacteriaceae</taxon>
        <taxon>Aminobacter</taxon>
    </lineage>
</organism>
<feature type="domain" description="CusB-like barrel-sandwich hybrid" evidence="3">
    <location>
        <begin position="200"/>
        <end position="318"/>
    </location>
</feature>
<dbReference type="NCBIfam" id="TIGR01730">
    <property type="entry name" value="RND_mfp"/>
    <property type="match status" value="1"/>
</dbReference>
<name>A0ABR6CHH2_9HYPH</name>
<dbReference type="Proteomes" id="UP000587524">
    <property type="component" value="Unassembled WGS sequence"/>
</dbReference>
<dbReference type="Pfam" id="PF25919">
    <property type="entry name" value="BSH_CusB"/>
    <property type="match status" value="1"/>
</dbReference>
<feature type="domain" description="CusB-like beta-barrel" evidence="4">
    <location>
        <begin position="322"/>
        <end position="398"/>
    </location>
</feature>
<evidence type="ECO:0000313" key="7">
    <source>
        <dbReference type="Proteomes" id="UP000587524"/>
    </source>
</evidence>
<dbReference type="InterPro" id="IPR051909">
    <property type="entry name" value="MFP_Cation_Efflux"/>
</dbReference>
<feature type="domain" description="CzcB-like C-terminal circularly permuted SH3-like" evidence="5">
    <location>
        <begin position="405"/>
        <end position="465"/>
    </location>
</feature>
<evidence type="ECO:0000256" key="1">
    <source>
        <dbReference type="ARBA" id="ARBA00009477"/>
    </source>
</evidence>
<protein>
    <submittedName>
        <fullName evidence="6">Cu(I)/Ag(I) efflux system membrane fusion protein</fullName>
    </submittedName>
</protein>
<gene>
    <name evidence="6" type="ORF">HNQ97_006050</name>
</gene>
<keyword evidence="2" id="KW-0813">Transport</keyword>
<evidence type="ECO:0000259" key="4">
    <source>
        <dbReference type="Pfam" id="PF25954"/>
    </source>
</evidence>
<dbReference type="PANTHER" id="PTHR30097:SF15">
    <property type="entry name" value="CATION EFFLUX SYSTEM PROTEIN CUSB"/>
    <property type="match status" value="1"/>
</dbReference>
<evidence type="ECO:0000259" key="3">
    <source>
        <dbReference type="Pfam" id="PF25919"/>
    </source>
</evidence>
<proteinExistence type="inferred from homology"/>
<dbReference type="RefSeq" id="WP_182575945.1">
    <property type="nucleotide sequence ID" value="NZ_JACJHY010000045.1"/>
</dbReference>
<comment type="caution">
    <text evidence="6">The sequence shown here is derived from an EMBL/GenBank/DDBJ whole genome shotgun (WGS) entry which is preliminary data.</text>
</comment>
<keyword evidence="7" id="KW-1185">Reference proteome</keyword>
<dbReference type="Gene3D" id="2.40.420.20">
    <property type="match status" value="1"/>
</dbReference>
<comment type="similarity">
    <text evidence="1">Belongs to the membrane fusion protein (MFP) (TC 8.A.1) family.</text>
</comment>
<dbReference type="InterPro" id="IPR058649">
    <property type="entry name" value="CzcB_C"/>
</dbReference>
<evidence type="ECO:0000313" key="6">
    <source>
        <dbReference type="EMBL" id="MBA9024015.1"/>
    </source>
</evidence>
<dbReference type="InterPro" id="IPR058792">
    <property type="entry name" value="Beta-barrel_RND_2"/>
</dbReference>
<sequence>MSRFGSFLALAVVAAGAGAGGYWTGQRNLSGLAVVQTVEEWFFDIPLRAEPSSNAAQDPSGPVIYYRHPDGDAVYSATPRRTNDGRDYVAVLASEDVSFEDPVKGTAKQASAEGTDSGDRKVLYYRNPMGLPDTSPVPKKDSMGMDYLPVYEGEADDGSTVRISAGKLQRSGVRTALAARNAVTRPVKVPGTVTLDERRVSVVSTRTEAFVEQVADITTGETIRKGRPLMRLYAKEIATAGALYAADLKGGADGGAAAGSRQRLENLGVPPGTVAEIEKTRKAPISITLTAPRDGLVLERSAVEGMMAEAGKTLFRIADVSTMWVVADVPEYDLNAVRVGDKAVVRVRSLTGKEFVGKVVLIYPEIQAQTRTGQIRIELTNPDGLLRSNMYAEVEVETGAAEPVVTVPDSAIIDTGDRQFVIVDKGEGSFEPRVVKVGMRGDSVAGIMEGITEGERVVVSANFLIDAESNLKAALSALAPAETRP</sequence>
<dbReference type="InterPro" id="IPR058790">
    <property type="entry name" value="BSH_CusB"/>
</dbReference>
<dbReference type="InterPro" id="IPR006143">
    <property type="entry name" value="RND_pump_MFP"/>
</dbReference>
<accession>A0ABR6CHH2</accession>
<dbReference type="Pfam" id="PF25954">
    <property type="entry name" value="Beta-barrel_RND_2"/>
    <property type="match status" value="1"/>
</dbReference>
<dbReference type="EMBL" id="JACJHZ010000045">
    <property type="protein sequence ID" value="MBA9024015.1"/>
    <property type="molecule type" value="Genomic_DNA"/>
</dbReference>